<dbReference type="Gene3D" id="2.60.120.620">
    <property type="entry name" value="q2cbj1_9rhob like domain"/>
    <property type="match status" value="1"/>
</dbReference>
<dbReference type="InterPro" id="IPR044862">
    <property type="entry name" value="Pro_4_hyd_alph_FE2OG_OXY"/>
</dbReference>
<accession>A0ABR7AWG5</accession>
<evidence type="ECO:0000313" key="2">
    <source>
        <dbReference type="EMBL" id="MBC3949230.1"/>
    </source>
</evidence>
<keyword evidence="3" id="KW-1185">Reference proteome</keyword>
<dbReference type="Proteomes" id="UP000651852">
    <property type="component" value="Unassembled WGS sequence"/>
</dbReference>
<name>A0ABR7AWG5_9PSED</name>
<proteinExistence type="predicted"/>
<protein>
    <submittedName>
        <fullName evidence="2">2OG-Fe(II) oxygenase</fullName>
    </submittedName>
</protein>
<evidence type="ECO:0000259" key="1">
    <source>
        <dbReference type="Pfam" id="PF13640"/>
    </source>
</evidence>
<reference evidence="2 3" key="1">
    <citation type="submission" date="2020-08" db="EMBL/GenBank/DDBJ databases">
        <title>Putative novel bacterial strains isolated from necrotic wheat leaf tissues caused by Xanthomonas translucens.</title>
        <authorList>
            <person name="Tambong J.T."/>
        </authorList>
    </citation>
    <scope>NUCLEOTIDE SEQUENCE [LARGE SCALE GENOMIC DNA]</scope>
    <source>
        <strain evidence="2 3">DOAB 1069</strain>
    </source>
</reference>
<feature type="domain" description="Prolyl 4-hydroxylase alpha subunit Fe(2+) 2OG dioxygenase" evidence="1">
    <location>
        <begin position="122"/>
        <end position="214"/>
    </location>
</feature>
<dbReference type="Pfam" id="PF13640">
    <property type="entry name" value="2OG-FeII_Oxy_3"/>
    <property type="match status" value="1"/>
</dbReference>
<dbReference type="EMBL" id="JACONW010000015">
    <property type="protein sequence ID" value="MBC3949230.1"/>
    <property type="molecule type" value="Genomic_DNA"/>
</dbReference>
<gene>
    <name evidence="2" type="ORF">H8S59_05560</name>
</gene>
<comment type="caution">
    <text evidence="2">The sequence shown here is derived from an EMBL/GenBank/DDBJ whole genome shotgun (WGS) entry which is preliminary data.</text>
</comment>
<dbReference type="RefSeq" id="WP_187520759.1">
    <property type="nucleotide sequence ID" value="NZ_JACONW010000015.1"/>
</dbReference>
<evidence type="ECO:0000313" key="3">
    <source>
        <dbReference type="Proteomes" id="UP000651852"/>
    </source>
</evidence>
<organism evidence="2 3">
    <name type="scientific">Pseudomonas folii</name>
    <dbReference type="NCBI Taxonomy" id="2762593"/>
    <lineage>
        <taxon>Bacteria</taxon>
        <taxon>Pseudomonadati</taxon>
        <taxon>Pseudomonadota</taxon>
        <taxon>Gammaproteobacteria</taxon>
        <taxon>Pseudomonadales</taxon>
        <taxon>Pseudomonadaceae</taxon>
        <taxon>Pseudomonas</taxon>
    </lineage>
</organism>
<sequence>MEVAEIAEIIVKRLDSLSDQIQLQWDNPEGTPTRHFVVDDLLPKETVQAIYAAFPRNTEAFLDRATFREQKKTLTDLSQLPPILAAITYAMQHPSVVSKVAELTRFEHIEPDPSLYAGGLSMMFKGGFLNPHIDNSHGADRDLYRRLNLLYYVTPDWAMENGGNFELWDENVKTPKTIVSACNRMVVMETNKASWHSVSGVVTDDVRCCVSNYYFSKQSPDHTDYFHVTSFSGRPEETGRRVLGFFDNRLRNFVAKTLRIGRNRSLVNKQPLKK</sequence>